<dbReference type="PANTHER" id="PTHR34862:SF1">
    <property type="entry name" value="SPARK DOMAIN-CONTAINING PROTEIN"/>
    <property type="match status" value="1"/>
</dbReference>
<gene>
    <name evidence="4" type="ORF">PCANC_16106</name>
    <name evidence="3" type="ORF">PCANC_22254</name>
</gene>
<evidence type="ECO:0000256" key="1">
    <source>
        <dbReference type="SAM" id="MobiDB-lite"/>
    </source>
</evidence>
<proteinExistence type="predicted"/>
<sequence>MAFLRGFLSVLVASIAAGMVAGGTTASNAPEPGKATNVLNVPGSGSGSPKVNALAASLASNPGDLTDACRRALLTLAGDETLSTCANLFALDEIRHSKKSISGPIKTWIEGMCKASPCDTASLTKASKLFQSSCETQKSVNGAAFYSILSNLAAIRTDACKNTSKLDFCEPSLAGHRKKWEKQGRPFFSVSKEAYCLECGEKSASQPPADGQAGKKPSPKQSVCSAPADPKQKSAPADKAIVVSLPSLPSSTKPANQSK</sequence>
<dbReference type="EMBL" id="PGCJ01000246">
    <property type="protein sequence ID" value="PLW36047.1"/>
    <property type="molecule type" value="Genomic_DNA"/>
</dbReference>
<evidence type="ECO:0000256" key="2">
    <source>
        <dbReference type="SAM" id="SignalP"/>
    </source>
</evidence>
<feature type="signal peptide" evidence="2">
    <location>
        <begin position="1"/>
        <end position="22"/>
    </location>
</feature>
<evidence type="ECO:0000313" key="4">
    <source>
        <dbReference type="EMBL" id="PLW36047.1"/>
    </source>
</evidence>
<name>A0A2N5SF66_9BASI</name>
<dbReference type="PANTHER" id="PTHR34862">
    <property type="entry name" value="SPARK DOMAIN-CONTAINING PROTEIN"/>
    <property type="match status" value="1"/>
</dbReference>
<dbReference type="STRING" id="200324.A0A2N5SF66"/>
<dbReference type="Proteomes" id="UP000235388">
    <property type="component" value="Unassembled WGS sequence"/>
</dbReference>
<feature type="region of interest" description="Disordered" evidence="1">
    <location>
        <begin position="202"/>
        <end position="259"/>
    </location>
</feature>
<evidence type="ECO:0000313" key="3">
    <source>
        <dbReference type="EMBL" id="PLW11854.1"/>
    </source>
</evidence>
<dbReference type="OrthoDB" id="2496600at2759"/>
<evidence type="ECO:0000313" key="5">
    <source>
        <dbReference type="Proteomes" id="UP000235388"/>
    </source>
</evidence>
<keyword evidence="5" id="KW-1185">Reference proteome</keyword>
<keyword evidence="2" id="KW-0732">Signal</keyword>
<dbReference type="AlphaFoldDB" id="A0A2N5SF66"/>
<accession>A0A2N5SF66</accession>
<protein>
    <submittedName>
        <fullName evidence="3">Uncharacterized protein</fullName>
    </submittedName>
</protein>
<reference evidence="3 5" key="1">
    <citation type="submission" date="2017-11" db="EMBL/GenBank/DDBJ databases">
        <title>De novo assembly and phasing of dikaryotic genomes from two isolates of Puccinia coronata f. sp. avenae, the causal agent of oat crown rust.</title>
        <authorList>
            <person name="Miller M.E."/>
            <person name="Zhang Y."/>
            <person name="Omidvar V."/>
            <person name="Sperschneider J."/>
            <person name="Schwessinger B."/>
            <person name="Raley C."/>
            <person name="Palmer J.M."/>
            <person name="Garnica D."/>
            <person name="Upadhyaya N."/>
            <person name="Rathjen J."/>
            <person name="Taylor J.M."/>
            <person name="Park R.F."/>
            <person name="Dodds P.N."/>
            <person name="Hirsch C.D."/>
            <person name="Kianian S.F."/>
            <person name="Figueroa M."/>
        </authorList>
    </citation>
    <scope>NUCLEOTIDE SEQUENCE [LARGE SCALE GENOMIC DNA]</scope>
    <source>
        <strain evidence="3">12NC29</strain>
    </source>
</reference>
<feature type="chain" id="PRO_5015083526" evidence="2">
    <location>
        <begin position="23"/>
        <end position="259"/>
    </location>
</feature>
<comment type="caution">
    <text evidence="3">The sequence shown here is derived from an EMBL/GenBank/DDBJ whole genome shotgun (WGS) entry which is preliminary data.</text>
</comment>
<organism evidence="3 5">
    <name type="scientific">Puccinia coronata f. sp. avenae</name>
    <dbReference type="NCBI Taxonomy" id="200324"/>
    <lineage>
        <taxon>Eukaryota</taxon>
        <taxon>Fungi</taxon>
        <taxon>Dikarya</taxon>
        <taxon>Basidiomycota</taxon>
        <taxon>Pucciniomycotina</taxon>
        <taxon>Pucciniomycetes</taxon>
        <taxon>Pucciniales</taxon>
        <taxon>Pucciniaceae</taxon>
        <taxon>Puccinia</taxon>
    </lineage>
</organism>
<dbReference type="EMBL" id="PGCJ01001003">
    <property type="protein sequence ID" value="PLW11854.1"/>
    <property type="molecule type" value="Genomic_DNA"/>
</dbReference>
<feature type="compositionally biased region" description="Polar residues" evidence="1">
    <location>
        <begin position="247"/>
        <end position="259"/>
    </location>
</feature>